<feature type="compositionally biased region" description="Basic residues" evidence="1">
    <location>
        <begin position="110"/>
        <end position="129"/>
    </location>
</feature>
<feature type="compositionally biased region" description="Polar residues" evidence="1">
    <location>
        <begin position="393"/>
        <end position="402"/>
    </location>
</feature>
<proteinExistence type="predicted"/>
<feature type="compositionally biased region" description="Basic and acidic residues" evidence="1">
    <location>
        <begin position="586"/>
        <end position="598"/>
    </location>
</feature>
<dbReference type="AlphaFoldDB" id="A0A1D1VEE6"/>
<evidence type="ECO:0000256" key="1">
    <source>
        <dbReference type="SAM" id="MobiDB-lite"/>
    </source>
</evidence>
<feature type="compositionally biased region" description="Basic and acidic residues" evidence="1">
    <location>
        <begin position="14"/>
        <end position="33"/>
    </location>
</feature>
<feature type="compositionally biased region" description="Basic residues" evidence="1">
    <location>
        <begin position="291"/>
        <end position="300"/>
    </location>
</feature>
<keyword evidence="3" id="KW-1185">Reference proteome</keyword>
<feature type="region of interest" description="Disordered" evidence="1">
    <location>
        <begin position="415"/>
        <end position="441"/>
    </location>
</feature>
<evidence type="ECO:0000313" key="3">
    <source>
        <dbReference type="Proteomes" id="UP000186922"/>
    </source>
</evidence>
<comment type="caution">
    <text evidence="2">The sequence shown here is derived from an EMBL/GenBank/DDBJ whole genome shotgun (WGS) entry which is preliminary data.</text>
</comment>
<reference evidence="2 3" key="1">
    <citation type="journal article" date="2016" name="Nat. Commun.">
        <title>Extremotolerant tardigrade genome and improved radiotolerance of human cultured cells by tardigrade-unique protein.</title>
        <authorList>
            <person name="Hashimoto T."/>
            <person name="Horikawa D.D."/>
            <person name="Saito Y."/>
            <person name="Kuwahara H."/>
            <person name="Kozuka-Hata H."/>
            <person name="Shin-I T."/>
            <person name="Minakuchi Y."/>
            <person name="Ohishi K."/>
            <person name="Motoyama A."/>
            <person name="Aizu T."/>
            <person name="Enomoto A."/>
            <person name="Kondo K."/>
            <person name="Tanaka S."/>
            <person name="Hara Y."/>
            <person name="Koshikawa S."/>
            <person name="Sagara H."/>
            <person name="Miura T."/>
            <person name="Yokobori S."/>
            <person name="Miyagawa K."/>
            <person name="Suzuki Y."/>
            <person name="Kubo T."/>
            <person name="Oyama M."/>
            <person name="Kohara Y."/>
            <person name="Fujiyama A."/>
            <person name="Arakawa K."/>
            <person name="Katayama T."/>
            <person name="Toyoda A."/>
            <person name="Kunieda T."/>
        </authorList>
    </citation>
    <scope>NUCLEOTIDE SEQUENCE [LARGE SCALE GENOMIC DNA]</scope>
    <source>
        <strain evidence="2 3">YOKOZUNA-1</strain>
    </source>
</reference>
<accession>A0A1D1VEE6</accession>
<feature type="compositionally biased region" description="Polar residues" evidence="1">
    <location>
        <begin position="49"/>
        <end position="58"/>
    </location>
</feature>
<feature type="compositionally biased region" description="Basic and acidic residues" evidence="1">
    <location>
        <begin position="427"/>
        <end position="441"/>
    </location>
</feature>
<feature type="region of interest" description="Disordered" evidence="1">
    <location>
        <begin position="1"/>
        <end position="202"/>
    </location>
</feature>
<feature type="compositionally biased region" description="Polar residues" evidence="1">
    <location>
        <begin position="1"/>
        <end position="13"/>
    </location>
</feature>
<feature type="compositionally biased region" description="Basic and acidic residues" evidence="1">
    <location>
        <begin position="161"/>
        <end position="175"/>
    </location>
</feature>
<feature type="region of interest" description="Disordered" evidence="1">
    <location>
        <begin position="241"/>
        <end position="403"/>
    </location>
</feature>
<feature type="compositionally biased region" description="Polar residues" evidence="1">
    <location>
        <begin position="280"/>
        <end position="290"/>
    </location>
</feature>
<protein>
    <submittedName>
        <fullName evidence="2">Uncharacterized protein</fullName>
    </submittedName>
</protein>
<feature type="region of interest" description="Disordered" evidence="1">
    <location>
        <begin position="568"/>
        <end position="606"/>
    </location>
</feature>
<feature type="compositionally biased region" description="Basic and acidic residues" evidence="1">
    <location>
        <begin position="87"/>
        <end position="97"/>
    </location>
</feature>
<sequence>MHCFSCFSQQQPKSPEKAIDSRPHRPSTVEEGHLSPPIEYSPRDPPNKPDSNSTDSNGRGNGNGPKKSARKRIDVTSGSSSSLPYDHQSRHFEEVDHVGYSPGQVVPGSQRKKRSKTGSRSPRPHSQKSIRKESKTSPRYRRSDVDLERELEYEFNNLRPTRSEMSPDRVFPHSRESRHHQSNGRSVTLNTLHPGVRSQRKQDWYHSFVPPPRKESFALKNPNWYGGAGSVRNLVRQYEMQRRLSREERERENRLSPPPIKIDEQHTGDGEDKGQATAPPLTSNTDSNSSGKRHQQKKKVPFTFDAIDGTYPVLPPPPLFFAAPSAPPLTADVDPPPPPSPVSSLRTKADHQPFPDPPPEVLHSVLKLSTTESSDKNDDSSPMPYSDSLSSPLTQQEFATTNHFKEVRETYYSAKGEGLTYASNVQDRSENSERSRMGDFRSVEQAVGNMATRLKHPKLARSATRDRNPLNTITSRHMNARPEEQDKTRRYEMRKDFREKEEERQNIVPADPMVDPLEFDAELDKILRRGAGDDKEVTFARFQEPVPVYSKPWSKAVIAVEKEVVRKSNSESNSTSMTRVKAGKNAKVDERSSHRNSDGKILSLDDESMERSPIGSYIKKPSRSSTHIVRRLRGDVFEDKRGEVIFTVDARTGYEFSSTIALRTSDLSRYSITQTQRELRTGRATTRNWVVIGSGVTQKVVVDQTALSRGGMSTERRRIIVDRTRSLNDTMPSLTYDIPSDASDGL</sequence>
<name>A0A1D1VEE6_RAMVA</name>
<evidence type="ECO:0000313" key="2">
    <source>
        <dbReference type="EMBL" id="GAU98117.1"/>
    </source>
</evidence>
<feature type="compositionally biased region" description="Low complexity" evidence="1">
    <location>
        <begin position="380"/>
        <end position="392"/>
    </location>
</feature>
<dbReference type="EMBL" id="BDGG01000004">
    <property type="protein sequence ID" value="GAU98117.1"/>
    <property type="molecule type" value="Genomic_DNA"/>
</dbReference>
<feature type="compositionally biased region" description="Basic and acidic residues" evidence="1">
    <location>
        <begin position="241"/>
        <end position="254"/>
    </location>
</feature>
<organism evidence="2 3">
    <name type="scientific">Ramazzottius varieornatus</name>
    <name type="common">Water bear</name>
    <name type="synonym">Tardigrade</name>
    <dbReference type="NCBI Taxonomy" id="947166"/>
    <lineage>
        <taxon>Eukaryota</taxon>
        <taxon>Metazoa</taxon>
        <taxon>Ecdysozoa</taxon>
        <taxon>Tardigrada</taxon>
        <taxon>Eutardigrada</taxon>
        <taxon>Parachela</taxon>
        <taxon>Hypsibioidea</taxon>
        <taxon>Ramazzottiidae</taxon>
        <taxon>Ramazzottius</taxon>
    </lineage>
</organism>
<gene>
    <name evidence="2" type="primary">RvY_09301-1</name>
    <name evidence="2" type="synonym">RvY_09301.1</name>
    <name evidence="2" type="ORF">RvY_09301</name>
</gene>
<feature type="compositionally biased region" description="Basic and acidic residues" evidence="1">
    <location>
        <begin position="261"/>
        <end position="274"/>
    </location>
</feature>
<feature type="compositionally biased region" description="Low complexity" evidence="1">
    <location>
        <begin position="320"/>
        <end position="333"/>
    </location>
</feature>
<feature type="compositionally biased region" description="Basic and acidic residues" evidence="1">
    <location>
        <begin position="130"/>
        <end position="152"/>
    </location>
</feature>
<dbReference type="Proteomes" id="UP000186922">
    <property type="component" value="Unassembled WGS sequence"/>
</dbReference>